<name>A0A813LE53_POLGL</name>
<dbReference type="EMBL" id="CAJNNW010035981">
    <property type="protein sequence ID" value="CAE8731239.1"/>
    <property type="molecule type" value="Genomic_DNA"/>
</dbReference>
<evidence type="ECO:0000256" key="1">
    <source>
        <dbReference type="SAM" id="MobiDB-lite"/>
    </source>
</evidence>
<accession>A0A813LE53</accession>
<gene>
    <name evidence="2" type="ORF">PGLA2088_LOCUS45951</name>
</gene>
<sequence length="99" mass="11024">MGFASLADVVEPLLRTGGGARPLNLELERAKMRSETRTCGGQGYVWSGDEEEELVEARDTEPCSDEAESEQEDRRGCPKIPCNNKQTQTKQPTLQLKQK</sequence>
<dbReference type="Proteomes" id="UP000626109">
    <property type="component" value="Unassembled WGS sequence"/>
</dbReference>
<evidence type="ECO:0000313" key="2">
    <source>
        <dbReference type="EMBL" id="CAE8731239.1"/>
    </source>
</evidence>
<evidence type="ECO:0000313" key="3">
    <source>
        <dbReference type="Proteomes" id="UP000626109"/>
    </source>
</evidence>
<feature type="compositionally biased region" description="Acidic residues" evidence="1">
    <location>
        <begin position="62"/>
        <end position="71"/>
    </location>
</feature>
<proteinExistence type="predicted"/>
<dbReference type="AlphaFoldDB" id="A0A813LE53"/>
<comment type="caution">
    <text evidence="2">The sequence shown here is derived from an EMBL/GenBank/DDBJ whole genome shotgun (WGS) entry which is preliminary data.</text>
</comment>
<reference evidence="2" key="1">
    <citation type="submission" date="2021-02" db="EMBL/GenBank/DDBJ databases">
        <authorList>
            <person name="Dougan E. K."/>
            <person name="Rhodes N."/>
            <person name="Thang M."/>
            <person name="Chan C."/>
        </authorList>
    </citation>
    <scope>NUCLEOTIDE SEQUENCE</scope>
</reference>
<feature type="region of interest" description="Disordered" evidence="1">
    <location>
        <begin position="42"/>
        <end position="99"/>
    </location>
</feature>
<protein>
    <submittedName>
        <fullName evidence="2">Uncharacterized protein</fullName>
    </submittedName>
</protein>
<organism evidence="2 3">
    <name type="scientific">Polarella glacialis</name>
    <name type="common">Dinoflagellate</name>
    <dbReference type="NCBI Taxonomy" id="89957"/>
    <lineage>
        <taxon>Eukaryota</taxon>
        <taxon>Sar</taxon>
        <taxon>Alveolata</taxon>
        <taxon>Dinophyceae</taxon>
        <taxon>Suessiales</taxon>
        <taxon>Suessiaceae</taxon>
        <taxon>Polarella</taxon>
    </lineage>
</organism>
<feature type="compositionally biased region" description="Low complexity" evidence="1">
    <location>
        <begin position="85"/>
        <end position="99"/>
    </location>
</feature>